<reference evidence="9 10" key="1">
    <citation type="submission" date="2018-03" db="EMBL/GenBank/DDBJ databases">
        <title>A gene transfer event suggests a long-term partnership between eustigmatophyte algae and a novel lineage of endosymbiotic bacteria.</title>
        <authorList>
            <person name="Yurchenko T."/>
            <person name="Sevcikova T."/>
            <person name="Pribyl P."/>
            <person name="El Karkouri K."/>
            <person name="Klimes V."/>
            <person name="Amaral R."/>
            <person name="Zbrankova V."/>
            <person name="Kim E."/>
            <person name="Raoult D."/>
            <person name="Santos L.M.A."/>
            <person name="Elias M."/>
        </authorList>
    </citation>
    <scope>NUCLEOTIDE SEQUENCE [LARGE SCALE GENOMIC DNA]</scope>
    <source>
        <strain evidence="9">CCALA 838</strain>
    </source>
</reference>
<accession>A0A2P1P7S1</accession>
<gene>
    <name evidence="7" type="primary">tolB</name>
    <name evidence="9" type="ORF">phytr_3310</name>
</gene>
<dbReference type="InterPro" id="IPR011659">
    <property type="entry name" value="WD40"/>
</dbReference>
<dbReference type="NCBIfam" id="TIGR02800">
    <property type="entry name" value="propeller_TolB"/>
    <property type="match status" value="1"/>
</dbReference>
<evidence type="ECO:0000259" key="8">
    <source>
        <dbReference type="Pfam" id="PF04052"/>
    </source>
</evidence>
<dbReference type="OrthoDB" id="9802240at2"/>
<dbReference type="RefSeq" id="WP_106874153.1">
    <property type="nucleotide sequence ID" value="NZ_CP027845.1"/>
</dbReference>
<dbReference type="InterPro" id="IPR014167">
    <property type="entry name" value="Tol-Pal_TolB"/>
</dbReference>
<organism evidence="9 10">
    <name type="scientific">Candidatus Phycorickettsia trachydisci</name>
    <dbReference type="NCBI Taxonomy" id="2115978"/>
    <lineage>
        <taxon>Bacteria</taxon>
        <taxon>Pseudomonadati</taxon>
        <taxon>Pseudomonadota</taxon>
        <taxon>Alphaproteobacteria</taxon>
        <taxon>Rickettsiales</taxon>
        <taxon>Rickettsiaceae</taxon>
        <taxon>Candidatus Phycorickettsia</taxon>
    </lineage>
</organism>
<dbReference type="HAMAP" id="MF_00671">
    <property type="entry name" value="TolB"/>
    <property type="match status" value="1"/>
</dbReference>
<evidence type="ECO:0000256" key="2">
    <source>
        <dbReference type="ARBA" id="ARBA00009820"/>
    </source>
</evidence>
<dbReference type="SUPFAM" id="SSF69304">
    <property type="entry name" value="Tricorn protease N-terminal domain"/>
    <property type="match status" value="1"/>
</dbReference>
<evidence type="ECO:0000256" key="3">
    <source>
        <dbReference type="ARBA" id="ARBA00022618"/>
    </source>
</evidence>
<comment type="subcellular location">
    <subcellularLocation>
        <location evidence="1 7">Periplasm</location>
    </subcellularLocation>
</comment>
<evidence type="ECO:0000256" key="1">
    <source>
        <dbReference type="ARBA" id="ARBA00004418"/>
    </source>
</evidence>
<dbReference type="GO" id="GO:0017038">
    <property type="term" value="P:protein import"/>
    <property type="evidence" value="ECO:0007669"/>
    <property type="project" value="InterPro"/>
</dbReference>
<dbReference type="InterPro" id="IPR011042">
    <property type="entry name" value="6-blade_b-propeller_TolB-like"/>
</dbReference>
<dbReference type="KEGG" id="ptc:phytr_3310"/>
<proteinExistence type="inferred from homology"/>
<protein>
    <recommendedName>
        <fullName evidence="7">Tol-Pal system protein TolB</fullName>
    </recommendedName>
</protein>
<dbReference type="InterPro" id="IPR007195">
    <property type="entry name" value="TolB_N"/>
</dbReference>
<dbReference type="Proteomes" id="UP000241762">
    <property type="component" value="Chromosome"/>
</dbReference>
<dbReference type="Pfam" id="PF04052">
    <property type="entry name" value="TolB_N"/>
    <property type="match status" value="1"/>
</dbReference>
<comment type="function">
    <text evidence="7">Part of the Tol-Pal system, which plays a role in outer membrane invagination during cell division and is important for maintaining outer membrane integrity.</text>
</comment>
<feature type="domain" description="TolB N-terminal" evidence="8">
    <location>
        <begin position="23"/>
        <end position="127"/>
    </location>
</feature>
<dbReference type="GO" id="GO:0042597">
    <property type="term" value="C:periplasmic space"/>
    <property type="evidence" value="ECO:0007669"/>
    <property type="project" value="UniProtKB-SubCell"/>
</dbReference>
<sequence>MMIFVRIALFLLCVNCSYAMEELYISKGIQQLTPIAVNDFATPDITEKRLAENIVEVIKSDLRYCGIFKLISSNSFIEIKRGVYHKPDFASWRQINANLLLNGQLRRDNAKQFATKMILWDNITGNKILSITFKGSIDSWRRVAHQVSDKIYESITGDKGYFDTKIYYIAERERGPNKFKRISVMDYDGSNHEFLSDDKVISLTPRLSPSGKNLLYVSYLQGKPKVFSRSLKTGKSTLLITDVGMSFAPRFAPDESKIIYSLARHGATHLWEMNLKNFKTKQLTTGFSINTSPTYSHDGKLVFFNSDRSGSKQLYSMKIDGSDITRVSFGEGSYSTPVVSPNGKYIAFIKSIRGEDFYLGVMNIDGSNERLLVNSYLVDSISWAPNSRVIAFAKTYRVGAKKKPVTKIHTIDIEGLNEREIPTPFDATDPEWSN</sequence>
<dbReference type="GO" id="GO:0051301">
    <property type="term" value="P:cell division"/>
    <property type="evidence" value="ECO:0007669"/>
    <property type="project" value="UniProtKB-UniRule"/>
</dbReference>
<dbReference type="AlphaFoldDB" id="A0A2P1P7S1"/>
<evidence type="ECO:0000256" key="7">
    <source>
        <dbReference type="HAMAP-Rule" id="MF_00671"/>
    </source>
</evidence>
<dbReference type="SUPFAM" id="SSF52964">
    <property type="entry name" value="TolB, N-terminal domain"/>
    <property type="match status" value="1"/>
</dbReference>
<keyword evidence="10" id="KW-1185">Reference proteome</keyword>
<comment type="similarity">
    <text evidence="2 7">Belongs to the TolB family.</text>
</comment>
<keyword evidence="6 7" id="KW-0131">Cell cycle</keyword>
<dbReference type="EMBL" id="CP027845">
    <property type="protein sequence ID" value="AVP87285.1"/>
    <property type="molecule type" value="Genomic_DNA"/>
</dbReference>
<evidence type="ECO:0000256" key="6">
    <source>
        <dbReference type="ARBA" id="ARBA00023306"/>
    </source>
</evidence>
<evidence type="ECO:0000313" key="10">
    <source>
        <dbReference type="Proteomes" id="UP000241762"/>
    </source>
</evidence>
<comment type="subunit">
    <text evidence="7">The Tol-Pal system is composed of five core proteins: the inner membrane proteins TolA, TolQ and TolR, the periplasmic protein TolB and the outer membrane protein Pal. They form a network linking the inner and outer membranes and the peptidoglycan layer.</text>
</comment>
<dbReference type="Pfam" id="PF07676">
    <property type="entry name" value="PD40"/>
    <property type="match status" value="4"/>
</dbReference>
<keyword evidence="5 7" id="KW-0574">Periplasm</keyword>
<dbReference type="Gene3D" id="2.120.10.30">
    <property type="entry name" value="TolB, C-terminal domain"/>
    <property type="match status" value="1"/>
</dbReference>
<dbReference type="Gene3D" id="3.40.50.10070">
    <property type="entry name" value="TolB, N-terminal domain"/>
    <property type="match status" value="1"/>
</dbReference>
<evidence type="ECO:0000256" key="4">
    <source>
        <dbReference type="ARBA" id="ARBA00022729"/>
    </source>
</evidence>
<keyword evidence="4 7" id="KW-0732">Signal</keyword>
<dbReference type="PANTHER" id="PTHR36842">
    <property type="entry name" value="PROTEIN TOLB HOMOLOG"/>
    <property type="match status" value="1"/>
</dbReference>
<keyword evidence="3 7" id="KW-0132">Cell division</keyword>
<evidence type="ECO:0000256" key="5">
    <source>
        <dbReference type="ARBA" id="ARBA00022764"/>
    </source>
</evidence>
<dbReference type="PANTHER" id="PTHR36842:SF1">
    <property type="entry name" value="PROTEIN TOLB"/>
    <property type="match status" value="1"/>
</dbReference>
<name>A0A2P1P7S1_9RICK</name>
<evidence type="ECO:0000313" key="9">
    <source>
        <dbReference type="EMBL" id="AVP87285.1"/>
    </source>
</evidence>